<dbReference type="EMBL" id="BARV01019457">
    <property type="protein sequence ID" value="GAI30975.1"/>
    <property type="molecule type" value="Genomic_DNA"/>
</dbReference>
<reference evidence="1" key="1">
    <citation type="journal article" date="2014" name="Front. Microbiol.">
        <title>High frequency of phylogenetically diverse reductive dehalogenase-homologous genes in deep subseafloor sedimentary metagenomes.</title>
        <authorList>
            <person name="Kawai M."/>
            <person name="Futagami T."/>
            <person name="Toyoda A."/>
            <person name="Takaki Y."/>
            <person name="Nishi S."/>
            <person name="Hori S."/>
            <person name="Arai W."/>
            <person name="Tsubouchi T."/>
            <person name="Morono Y."/>
            <person name="Uchiyama I."/>
            <person name="Ito T."/>
            <person name="Fujiyama A."/>
            <person name="Inagaki F."/>
            <person name="Takami H."/>
        </authorList>
    </citation>
    <scope>NUCLEOTIDE SEQUENCE</scope>
    <source>
        <strain evidence="1">Expedition CK06-06</strain>
    </source>
</reference>
<comment type="caution">
    <text evidence="1">The sequence shown here is derived from an EMBL/GenBank/DDBJ whole genome shotgun (WGS) entry which is preliminary data.</text>
</comment>
<dbReference type="InterPro" id="IPR045864">
    <property type="entry name" value="aa-tRNA-synth_II/BPL/LPL"/>
</dbReference>
<accession>X1NW46</accession>
<gene>
    <name evidence="1" type="ORF">S06H3_32696</name>
</gene>
<organism evidence="1">
    <name type="scientific">marine sediment metagenome</name>
    <dbReference type="NCBI Taxonomy" id="412755"/>
    <lineage>
        <taxon>unclassified sequences</taxon>
        <taxon>metagenomes</taxon>
        <taxon>ecological metagenomes</taxon>
    </lineage>
</organism>
<dbReference type="AlphaFoldDB" id="X1NW46"/>
<dbReference type="Gene3D" id="3.30.930.10">
    <property type="entry name" value="Bira Bifunctional Protein, Domain 2"/>
    <property type="match status" value="1"/>
</dbReference>
<name>X1NW46_9ZZZZ</name>
<sequence>MENFDINKFKKILKTKLFGKNIIYIKKIDSTNSYASILEKKIASSGKIGLSSKLNGTVILSETQSHG</sequence>
<proteinExistence type="predicted"/>
<protein>
    <submittedName>
        <fullName evidence="1">Uncharacterized protein</fullName>
    </submittedName>
</protein>
<evidence type="ECO:0000313" key="1">
    <source>
        <dbReference type="EMBL" id="GAI30975.1"/>
    </source>
</evidence>
<feature type="non-terminal residue" evidence="1">
    <location>
        <position position="67"/>
    </location>
</feature>